<sequence length="386" mass="42818">MDENGKEGNEALELRLSGKRFENGHLPIDSLADLERYQRLVRSITIAKWTTANPEEEVPKDLSEIGLSIARIDEGSVVLPLLFTPNVEYVDYQLEAAQAVETAFVEIYDDNGGMVILPPEMDEEDAEALAGIGRTLLPDEKLTVTLQVQEESRVVVIDSASRERAEERMRVSGLMIVEDDEVATVTENSKLPGKVCGKITALDTDAMRYRLKLPTGETINGLYKNAPTVVDDLRDAIDKAEEGPVVRISGTLHYKDEMLWRVWQTDEVEVFDSPEISRRGDLERIALLGRGWDGEDAPAISFVALEVAGKLLQDLPESTQFDASIFPDEGSGLLIEWANAQRVLSVEVDAAGRMIITHLPEGKFETYEEETANVADAVKFVREVLS</sequence>
<dbReference type="Proteomes" id="UP000470875">
    <property type="component" value="Unassembled WGS sequence"/>
</dbReference>
<dbReference type="AlphaFoldDB" id="A0A6N7VT45"/>
<dbReference type="RefSeq" id="WP_154545772.1">
    <property type="nucleotide sequence ID" value="NZ_VULO01000011.1"/>
</dbReference>
<evidence type="ECO:0000313" key="2">
    <source>
        <dbReference type="Proteomes" id="UP000470875"/>
    </source>
</evidence>
<protein>
    <submittedName>
        <fullName evidence="1">Uncharacterized protein</fullName>
    </submittedName>
</protein>
<evidence type="ECO:0000313" key="1">
    <source>
        <dbReference type="EMBL" id="MSS84954.1"/>
    </source>
</evidence>
<dbReference type="EMBL" id="VULO01000011">
    <property type="protein sequence ID" value="MSS84954.1"/>
    <property type="molecule type" value="Genomic_DNA"/>
</dbReference>
<organism evidence="1 2">
    <name type="scientific">Scrofimicrobium canadense</name>
    <dbReference type="NCBI Taxonomy" id="2652290"/>
    <lineage>
        <taxon>Bacteria</taxon>
        <taxon>Bacillati</taxon>
        <taxon>Actinomycetota</taxon>
        <taxon>Actinomycetes</taxon>
        <taxon>Actinomycetales</taxon>
        <taxon>Actinomycetaceae</taxon>
        <taxon>Scrofimicrobium</taxon>
    </lineage>
</organism>
<keyword evidence="2" id="KW-1185">Reference proteome</keyword>
<gene>
    <name evidence="1" type="ORF">FYJ24_09300</name>
</gene>
<proteinExistence type="predicted"/>
<reference evidence="1 2" key="1">
    <citation type="submission" date="2019-08" db="EMBL/GenBank/DDBJ databases">
        <title>In-depth cultivation of the pig gut microbiome towards novel bacterial diversity and tailored functional studies.</title>
        <authorList>
            <person name="Wylensek D."/>
            <person name="Hitch T.C.A."/>
            <person name="Clavel T."/>
        </authorList>
    </citation>
    <scope>NUCLEOTIDE SEQUENCE [LARGE SCALE GENOMIC DNA]</scope>
    <source>
        <strain evidence="1 2">WB03_NA08</strain>
    </source>
</reference>
<comment type="caution">
    <text evidence="1">The sequence shown here is derived from an EMBL/GenBank/DDBJ whole genome shotgun (WGS) entry which is preliminary data.</text>
</comment>
<name>A0A6N7VT45_9ACTO</name>
<accession>A0A6N7VT45</accession>